<evidence type="ECO:0000256" key="4">
    <source>
        <dbReference type="ARBA" id="ARBA00022989"/>
    </source>
</evidence>
<organism evidence="7 8">
    <name type="scientific">Microbacterium trichothecenolyticum</name>
    <name type="common">Aureobacterium trichothecenolyticum</name>
    <dbReference type="NCBI Taxonomy" id="69370"/>
    <lineage>
        <taxon>Bacteria</taxon>
        <taxon>Bacillati</taxon>
        <taxon>Actinomycetota</taxon>
        <taxon>Actinomycetes</taxon>
        <taxon>Micrococcales</taxon>
        <taxon>Microbacteriaceae</taxon>
        <taxon>Microbacterium</taxon>
    </lineage>
</organism>
<sequence length="216" mass="22386">MLASVLGFTAIAAVVVLMPGADTILVLRTSLRFGARKAIVTAAGVVCGPVIWGALAGLGMALVISRLPIIYSAVALAGALYLVYLGIGSVRAARTLWRRRSESAETAPAVVSPPHSAFLTGLMTNLLNPKIGVFYLAVMPGLFAPGDVTIWLGALLGAIHGAIGLIFLTAVAIFAAYVRRFLTRPTVSAAVELACGLCLFAFALFVIMETVAAMLA</sequence>
<evidence type="ECO:0000313" key="8">
    <source>
        <dbReference type="Proteomes" id="UP001226691"/>
    </source>
</evidence>
<reference evidence="7 8" key="1">
    <citation type="submission" date="2023-07" db="EMBL/GenBank/DDBJ databases">
        <title>Functional and genomic diversity of the sorghum phyllosphere microbiome.</title>
        <authorList>
            <person name="Shade A."/>
        </authorList>
    </citation>
    <scope>NUCLEOTIDE SEQUENCE [LARGE SCALE GENOMIC DNA]</scope>
    <source>
        <strain evidence="7 8">SORGH_AS_1207</strain>
    </source>
</reference>
<protein>
    <submittedName>
        <fullName evidence="7">Threonine/homoserine/homoserine lactone efflux protein</fullName>
    </submittedName>
</protein>
<evidence type="ECO:0000256" key="1">
    <source>
        <dbReference type="ARBA" id="ARBA00004651"/>
    </source>
</evidence>
<evidence type="ECO:0000256" key="5">
    <source>
        <dbReference type="ARBA" id="ARBA00023136"/>
    </source>
</evidence>
<keyword evidence="8" id="KW-1185">Reference proteome</keyword>
<evidence type="ECO:0000256" key="3">
    <source>
        <dbReference type="ARBA" id="ARBA00022692"/>
    </source>
</evidence>
<feature type="transmembrane region" description="Helical" evidence="6">
    <location>
        <begin position="158"/>
        <end position="178"/>
    </location>
</feature>
<keyword evidence="3 6" id="KW-0812">Transmembrane</keyword>
<feature type="transmembrane region" description="Helical" evidence="6">
    <location>
        <begin position="69"/>
        <end position="90"/>
    </location>
</feature>
<name>A0ABU0TW71_MICTR</name>
<evidence type="ECO:0000256" key="6">
    <source>
        <dbReference type="SAM" id="Phobius"/>
    </source>
</evidence>
<comment type="caution">
    <text evidence="7">The sequence shown here is derived from an EMBL/GenBank/DDBJ whole genome shotgun (WGS) entry which is preliminary data.</text>
</comment>
<dbReference type="Pfam" id="PF01810">
    <property type="entry name" value="LysE"/>
    <property type="match status" value="1"/>
</dbReference>
<dbReference type="PANTHER" id="PTHR30086">
    <property type="entry name" value="ARGININE EXPORTER PROTEIN ARGO"/>
    <property type="match status" value="1"/>
</dbReference>
<keyword evidence="5 6" id="KW-0472">Membrane</keyword>
<dbReference type="InterPro" id="IPR001123">
    <property type="entry name" value="LeuE-type"/>
</dbReference>
<feature type="transmembrane region" description="Helical" evidence="6">
    <location>
        <begin position="6"/>
        <end position="27"/>
    </location>
</feature>
<dbReference type="EMBL" id="JAUTBF010000001">
    <property type="protein sequence ID" value="MDQ1123905.1"/>
    <property type="molecule type" value="Genomic_DNA"/>
</dbReference>
<dbReference type="Proteomes" id="UP001226691">
    <property type="component" value="Unassembled WGS sequence"/>
</dbReference>
<evidence type="ECO:0000313" key="7">
    <source>
        <dbReference type="EMBL" id="MDQ1123905.1"/>
    </source>
</evidence>
<dbReference type="PANTHER" id="PTHR30086:SF20">
    <property type="entry name" value="ARGININE EXPORTER PROTEIN ARGO-RELATED"/>
    <property type="match status" value="1"/>
</dbReference>
<comment type="subcellular location">
    <subcellularLocation>
        <location evidence="1">Cell membrane</location>
        <topology evidence="1">Multi-pass membrane protein</topology>
    </subcellularLocation>
</comment>
<feature type="transmembrane region" description="Helical" evidence="6">
    <location>
        <begin position="133"/>
        <end position="152"/>
    </location>
</feature>
<proteinExistence type="predicted"/>
<keyword evidence="2" id="KW-1003">Cell membrane</keyword>
<keyword evidence="4 6" id="KW-1133">Transmembrane helix</keyword>
<gene>
    <name evidence="7" type="ORF">QE412_002478</name>
</gene>
<evidence type="ECO:0000256" key="2">
    <source>
        <dbReference type="ARBA" id="ARBA00022475"/>
    </source>
</evidence>
<accession>A0ABU0TW71</accession>
<feature type="transmembrane region" description="Helical" evidence="6">
    <location>
        <begin position="39"/>
        <end position="63"/>
    </location>
</feature>
<feature type="transmembrane region" description="Helical" evidence="6">
    <location>
        <begin position="190"/>
        <end position="215"/>
    </location>
</feature>